<organism evidence="1 2">
    <name type="scientific">Terriglobus roseus</name>
    <dbReference type="NCBI Taxonomy" id="392734"/>
    <lineage>
        <taxon>Bacteria</taxon>
        <taxon>Pseudomonadati</taxon>
        <taxon>Acidobacteriota</taxon>
        <taxon>Terriglobia</taxon>
        <taxon>Terriglobales</taxon>
        <taxon>Acidobacteriaceae</taxon>
        <taxon>Terriglobus</taxon>
    </lineage>
</organism>
<dbReference type="GO" id="GO:0005737">
    <property type="term" value="C:cytoplasm"/>
    <property type="evidence" value="ECO:0007669"/>
    <property type="project" value="TreeGrafter"/>
</dbReference>
<sequence>MTIPAAREAVLRQTADILLTARRTASPIPDLPADLHPANEAEAFAVQDAIVEAYRPIGGYKVGARGPEHQPFFAPMPAAWMGENGALFRGDNHRLRGVEAEICFRIGTALPPRDVPYTRDEVFGAIESCHPALEILESAFTDPTVVSRECMLADLQMHGGFVAGPAVRDWQTIDWSQEQVTLSADGAIRVENTGSNPGGHDLIRLLVYMANEGSKRTGGLKRGDWITTGSWTGVTWTSHGTEVVANFSHAGRVSLQFATEKL</sequence>
<proteinExistence type="predicted"/>
<dbReference type="GO" id="GO:0008684">
    <property type="term" value="F:2-oxopent-4-enoate hydratase activity"/>
    <property type="evidence" value="ECO:0007669"/>
    <property type="project" value="TreeGrafter"/>
</dbReference>
<gene>
    <name evidence="1" type="ORF">SAMN05443244_0293</name>
</gene>
<name>A0A1H4J1W6_9BACT</name>
<evidence type="ECO:0000313" key="2">
    <source>
        <dbReference type="Proteomes" id="UP000182409"/>
    </source>
</evidence>
<protein>
    <submittedName>
        <fullName evidence="1">2-keto-4-pentenoate hydratase</fullName>
    </submittedName>
</protein>
<dbReference type="PANTHER" id="PTHR30143:SF0">
    <property type="entry name" value="2-KETO-4-PENTENOATE HYDRATASE"/>
    <property type="match status" value="1"/>
</dbReference>
<dbReference type="SUPFAM" id="SSF56529">
    <property type="entry name" value="FAH"/>
    <property type="match status" value="1"/>
</dbReference>
<dbReference type="AlphaFoldDB" id="A0A1H4J1W6"/>
<dbReference type="InterPro" id="IPR036663">
    <property type="entry name" value="Fumarylacetoacetase_C_sf"/>
</dbReference>
<dbReference type="RefSeq" id="WP_083350248.1">
    <property type="nucleotide sequence ID" value="NZ_FNSD01000001.1"/>
</dbReference>
<dbReference type="OrthoDB" id="9792137at2"/>
<accession>A0A1H4J1W6</accession>
<evidence type="ECO:0000313" key="1">
    <source>
        <dbReference type="EMBL" id="SEB40227.1"/>
    </source>
</evidence>
<dbReference type="PANTHER" id="PTHR30143">
    <property type="entry name" value="ACID HYDRATASE"/>
    <property type="match status" value="1"/>
</dbReference>
<reference evidence="1 2" key="1">
    <citation type="submission" date="2016-10" db="EMBL/GenBank/DDBJ databases">
        <authorList>
            <person name="de Groot N.N."/>
        </authorList>
    </citation>
    <scope>NUCLEOTIDE SEQUENCE [LARGE SCALE GENOMIC DNA]</scope>
    <source>
        <strain evidence="1 2">AB35.6</strain>
    </source>
</reference>
<dbReference type="Proteomes" id="UP000182409">
    <property type="component" value="Unassembled WGS sequence"/>
</dbReference>
<dbReference type="Gene3D" id="3.90.850.10">
    <property type="entry name" value="Fumarylacetoacetase-like, C-terminal domain"/>
    <property type="match status" value="1"/>
</dbReference>
<dbReference type="InterPro" id="IPR050772">
    <property type="entry name" value="Hydratase-Decarb/MhpD_sf"/>
</dbReference>
<dbReference type="EMBL" id="FNSD01000001">
    <property type="protein sequence ID" value="SEB40227.1"/>
    <property type="molecule type" value="Genomic_DNA"/>
</dbReference>